<dbReference type="PANTHER" id="PTHR34894">
    <property type="entry name" value="SAM-DEPENDENT METHYLTRANSFERASE RSMI, CONSERVED SITE"/>
    <property type="match status" value="1"/>
</dbReference>
<accession>A0A1R2CWB6</accession>
<feature type="compositionally biased region" description="Basic and acidic residues" evidence="2">
    <location>
        <begin position="444"/>
        <end position="456"/>
    </location>
</feature>
<feature type="coiled-coil region" evidence="1">
    <location>
        <begin position="241"/>
        <end position="282"/>
    </location>
</feature>
<name>A0A1R2CWB6_9CILI</name>
<feature type="compositionally biased region" description="Acidic residues" evidence="2">
    <location>
        <begin position="554"/>
        <end position="563"/>
    </location>
</feature>
<comment type="caution">
    <text evidence="3">The sequence shown here is derived from an EMBL/GenBank/DDBJ whole genome shotgun (WGS) entry which is preliminary data.</text>
</comment>
<proteinExistence type="predicted"/>
<feature type="compositionally biased region" description="Basic and acidic residues" evidence="2">
    <location>
        <begin position="500"/>
        <end position="514"/>
    </location>
</feature>
<sequence>MSKNANLRKQIRDIISSDRVDLPKKRLIRMPSKQHTMSEDAIKTYDIRTLLQEDKRNSLEKLVQNPLTRDISHIQDKITPLQIPLPILPTDIQELQKFKKDLPSINTPNRHKRILTADSLPILKTHTDLIMVENMPKIILGNPTGRQDIKELCVWFNSMLEKHRESDTDTLTLIYEQCARELVRQVTVQCIERGELLQVLLNYQPELYKRKNDEIINEMRNLKVQNHKTVVDLRCKFKKNILDLEEKLKNNLKIFETLKQEKEKNIEEIKCLKQRCNDLVKKYLEDEKQWRNKHLSLLLNLKKNLKNEKKKSSTVAVASWNQSTLSSESNETSPSQNLHHFDVKTLINKEILELQSQYSNKPSDSEDYFIDIHEPSNEEVKFSNTTDDALREIKDLEAQSLISIENLEKAKNADEMLLKQADELLNIVEILKIPEDSDTSPEENSIKNDEKNEKAKENCMKNDLNMLKNLKNIETQTDYYDDNESVTSPLPIIVITEAEDPYKTETEQEKDKIQESNPEQKNQKSDLDICSTTSISIKPKPKIRIININKENDIEGNSEDSISDDSRRSSKMEEHKGEYENNEPKDAQSKITSQIIAMITPKTTTSTKKPKKKLQKFSFVAKKISKDITETKNLSKKEHELQEIINDLKNKLKEKTDKLAEFTSNTKNRSSSMTMEKLKVTSSNPFKIPAINASFLSIGRDSDNPNISNPNISQQIVYPGSLPDDSDFSEDFLIPQGCDYYSWKTGYCSGFERGRRDGIREGEILGIEENDFNQCADDKDDCSFSGDEDYENIDKSSTNRDSLSCVRNLTRAMSIRSILLKKKAKDLTKIIQFQFSKPVSNQKKHQPASTLLAAFFRKSREFILSKSTLSRKIVNKMIANIYMNCLGKIKNGDQIECLAEQVYDDFYQKYGLKAVSEKRFLEFVASVYTYVKHRRVQVFFKFLGCAGYVNMENYSRISFVYYLSSLQMMLNMKLGIMVVFDEIADKQMFPTIRGLECAKEKLERITDKATLNNIMQLIQNNSEADSKGINTGGLIELEFILELLVEQYEIYQKSIEDGLVQIFTAFNCDEYIGCYELLIAIRHISYDRLEYTDDEAKIESSKKVNFNQLFKELEGKEIISLHEVSNKCVENNLLRISQVTTFCPVIEGLNREMIIEEIQSRRGFCEDIARNIGMEGKKYKTLDGNLFMDKILNVAAQVDDKDPYHSLLAWRLYENELKRLDSEF</sequence>
<dbReference type="EMBL" id="MPUH01000045">
    <property type="protein sequence ID" value="OMJ93292.1"/>
    <property type="molecule type" value="Genomic_DNA"/>
</dbReference>
<organism evidence="3 4">
    <name type="scientific">Stentor coeruleus</name>
    <dbReference type="NCBI Taxonomy" id="5963"/>
    <lineage>
        <taxon>Eukaryota</taxon>
        <taxon>Sar</taxon>
        <taxon>Alveolata</taxon>
        <taxon>Ciliophora</taxon>
        <taxon>Postciliodesmatophora</taxon>
        <taxon>Heterotrichea</taxon>
        <taxon>Heterotrichida</taxon>
        <taxon>Stentoridae</taxon>
        <taxon>Stentor</taxon>
    </lineage>
</organism>
<feature type="region of interest" description="Disordered" evidence="2">
    <location>
        <begin position="436"/>
        <end position="456"/>
    </location>
</feature>
<feature type="region of interest" description="Disordered" evidence="2">
    <location>
        <begin position="548"/>
        <end position="589"/>
    </location>
</feature>
<keyword evidence="4" id="KW-1185">Reference proteome</keyword>
<protein>
    <submittedName>
        <fullName evidence="3">Uncharacterized protein</fullName>
    </submittedName>
</protein>
<dbReference type="OrthoDB" id="301781at2759"/>
<feature type="coiled-coil region" evidence="1">
    <location>
        <begin position="393"/>
        <end position="424"/>
    </location>
</feature>
<dbReference type="Proteomes" id="UP000187209">
    <property type="component" value="Unassembled WGS sequence"/>
</dbReference>
<evidence type="ECO:0000256" key="1">
    <source>
        <dbReference type="SAM" id="Coils"/>
    </source>
</evidence>
<dbReference type="AlphaFoldDB" id="A0A1R2CWB6"/>
<evidence type="ECO:0000313" key="4">
    <source>
        <dbReference type="Proteomes" id="UP000187209"/>
    </source>
</evidence>
<keyword evidence="1" id="KW-0175">Coiled coil</keyword>
<feature type="coiled-coil region" evidence="1">
    <location>
        <begin position="631"/>
        <end position="665"/>
    </location>
</feature>
<evidence type="ECO:0000313" key="3">
    <source>
        <dbReference type="EMBL" id="OMJ93292.1"/>
    </source>
</evidence>
<feature type="region of interest" description="Disordered" evidence="2">
    <location>
        <begin position="497"/>
        <end position="533"/>
    </location>
</feature>
<reference evidence="3 4" key="1">
    <citation type="submission" date="2016-11" db="EMBL/GenBank/DDBJ databases">
        <title>The macronuclear genome of Stentor coeruleus: a giant cell with tiny introns.</title>
        <authorList>
            <person name="Slabodnick M."/>
            <person name="Ruby J.G."/>
            <person name="Reiff S.B."/>
            <person name="Swart E.C."/>
            <person name="Gosai S."/>
            <person name="Prabakaran S."/>
            <person name="Witkowska E."/>
            <person name="Larue G.E."/>
            <person name="Fisher S."/>
            <person name="Freeman R.M."/>
            <person name="Gunawardena J."/>
            <person name="Chu W."/>
            <person name="Stover N.A."/>
            <person name="Gregory B.D."/>
            <person name="Nowacki M."/>
            <person name="Derisi J."/>
            <person name="Roy S.W."/>
            <person name="Marshall W.F."/>
            <person name="Sood P."/>
        </authorList>
    </citation>
    <scope>NUCLEOTIDE SEQUENCE [LARGE SCALE GENOMIC DNA]</scope>
    <source>
        <strain evidence="3">WM001</strain>
    </source>
</reference>
<feature type="compositionally biased region" description="Basic and acidic residues" evidence="2">
    <location>
        <begin position="564"/>
        <end position="588"/>
    </location>
</feature>
<gene>
    <name evidence="3" type="ORF">SteCoe_3755</name>
</gene>
<evidence type="ECO:0000256" key="2">
    <source>
        <dbReference type="SAM" id="MobiDB-lite"/>
    </source>
</evidence>
<dbReference type="PANTHER" id="PTHR34894:SF5">
    <property type="entry name" value="EF-HAND DOMAIN-CONTAINING PROTEIN"/>
    <property type="match status" value="1"/>
</dbReference>